<dbReference type="Proteomes" id="UP000275846">
    <property type="component" value="Unassembled WGS sequence"/>
</dbReference>
<keyword evidence="3" id="KW-1185">Reference proteome</keyword>
<evidence type="ECO:0000313" key="3">
    <source>
        <dbReference type="Proteomes" id="UP000275846"/>
    </source>
</evidence>
<feature type="compositionally biased region" description="Polar residues" evidence="1">
    <location>
        <begin position="42"/>
        <end position="53"/>
    </location>
</feature>
<feature type="region of interest" description="Disordered" evidence="1">
    <location>
        <begin position="1"/>
        <end position="97"/>
    </location>
</feature>
<proteinExistence type="predicted"/>
<evidence type="ECO:0000256" key="1">
    <source>
        <dbReference type="SAM" id="MobiDB-lite"/>
    </source>
</evidence>
<sequence>MESPRCSPAHQAEDVQGRRFDDTPLWSGHLDHLLEPSKETEPVTSQLPPQNTEAEMARQDPGHGCPGVDRNPQHPRHAKASATAMERPPGENGRRVTTQTTFLWKFRCGWEDLAQDRPTWRRSVKTGSAIYETNRIAAAMAKRAAH</sequence>
<evidence type="ECO:0000313" key="4">
    <source>
        <dbReference type="WBParaSite" id="SSLN_0000404201-mRNA-1"/>
    </source>
</evidence>
<name>A0A183SI58_SCHSO</name>
<gene>
    <name evidence="2" type="ORF">SSLN_LOCUS3906</name>
</gene>
<evidence type="ECO:0000313" key="2">
    <source>
        <dbReference type="EMBL" id="VDL90291.1"/>
    </source>
</evidence>
<dbReference type="WBParaSite" id="SSLN_0000404201-mRNA-1">
    <property type="protein sequence ID" value="SSLN_0000404201-mRNA-1"/>
    <property type="gene ID" value="SSLN_0000404201"/>
</dbReference>
<protein>
    <submittedName>
        <fullName evidence="2 4">Uncharacterized protein</fullName>
    </submittedName>
</protein>
<reference evidence="2 3" key="2">
    <citation type="submission" date="2018-11" db="EMBL/GenBank/DDBJ databases">
        <authorList>
            <consortium name="Pathogen Informatics"/>
        </authorList>
    </citation>
    <scope>NUCLEOTIDE SEQUENCE [LARGE SCALE GENOMIC DNA]</scope>
    <source>
        <strain evidence="2 3">NST_G2</strain>
    </source>
</reference>
<reference evidence="4" key="1">
    <citation type="submission" date="2016-06" db="UniProtKB">
        <authorList>
            <consortium name="WormBaseParasite"/>
        </authorList>
    </citation>
    <scope>IDENTIFICATION</scope>
</reference>
<feature type="compositionally biased region" description="Basic and acidic residues" evidence="1">
    <location>
        <begin position="29"/>
        <end position="41"/>
    </location>
</feature>
<feature type="compositionally biased region" description="Basic and acidic residues" evidence="1">
    <location>
        <begin position="11"/>
        <end position="22"/>
    </location>
</feature>
<dbReference type="OrthoDB" id="6313230at2759"/>
<dbReference type="EMBL" id="UYSU01032685">
    <property type="protein sequence ID" value="VDL90291.1"/>
    <property type="molecule type" value="Genomic_DNA"/>
</dbReference>
<accession>A0A183SI58</accession>
<dbReference type="AlphaFoldDB" id="A0A183SI58"/>
<organism evidence="4">
    <name type="scientific">Schistocephalus solidus</name>
    <name type="common">Tapeworm</name>
    <dbReference type="NCBI Taxonomy" id="70667"/>
    <lineage>
        <taxon>Eukaryota</taxon>
        <taxon>Metazoa</taxon>
        <taxon>Spiralia</taxon>
        <taxon>Lophotrochozoa</taxon>
        <taxon>Platyhelminthes</taxon>
        <taxon>Cestoda</taxon>
        <taxon>Eucestoda</taxon>
        <taxon>Diphyllobothriidea</taxon>
        <taxon>Diphyllobothriidae</taxon>
        <taxon>Schistocephalus</taxon>
    </lineage>
</organism>